<comment type="caution">
    <text evidence="1">The sequence shown here is derived from an EMBL/GenBank/DDBJ whole genome shotgun (WGS) entry which is preliminary data.</text>
</comment>
<evidence type="ECO:0000313" key="1">
    <source>
        <dbReference type="EMBL" id="RUT09189.1"/>
    </source>
</evidence>
<dbReference type="OrthoDB" id="531045at2"/>
<evidence type="ECO:0000313" key="2">
    <source>
        <dbReference type="Proteomes" id="UP000271624"/>
    </source>
</evidence>
<dbReference type="AlphaFoldDB" id="A0A433VSX3"/>
<reference evidence="1" key="2">
    <citation type="journal article" date="2019" name="Genome Biol. Evol.">
        <title>Day and night: Metabolic profiles and evolutionary relationships of six axenic non-marine cyanobacteria.</title>
        <authorList>
            <person name="Will S.E."/>
            <person name="Henke P."/>
            <person name="Boedeker C."/>
            <person name="Huang S."/>
            <person name="Brinkmann H."/>
            <person name="Rohde M."/>
            <person name="Jarek M."/>
            <person name="Friedl T."/>
            <person name="Seufert S."/>
            <person name="Schumacher M."/>
            <person name="Overmann J."/>
            <person name="Neumann-Schaal M."/>
            <person name="Petersen J."/>
        </authorList>
    </citation>
    <scope>NUCLEOTIDE SEQUENCE [LARGE SCALE GENOMIC DNA]</scope>
    <source>
        <strain evidence="1">PCC 7102</strain>
    </source>
</reference>
<protein>
    <submittedName>
        <fullName evidence="1">Uncharacterized protein</fullName>
    </submittedName>
</protein>
<sequence>MARYTCSFVLSVSIDHLLPTLIDLLQSTGLNVQYHNADYIMAREFPGSVPFSKLVTVELLIDKTTATETETRMNLVAKNEELPLQLENHCQQVFQYIKQEIEASRHWNLIESIAG</sequence>
<proteinExistence type="predicted"/>
<organism evidence="1 2">
    <name type="scientific">Dulcicalothrix desertica PCC 7102</name>
    <dbReference type="NCBI Taxonomy" id="232991"/>
    <lineage>
        <taxon>Bacteria</taxon>
        <taxon>Bacillati</taxon>
        <taxon>Cyanobacteriota</taxon>
        <taxon>Cyanophyceae</taxon>
        <taxon>Nostocales</taxon>
        <taxon>Calotrichaceae</taxon>
        <taxon>Dulcicalothrix</taxon>
    </lineage>
</organism>
<accession>A0A433VSX3</accession>
<reference evidence="1" key="1">
    <citation type="submission" date="2018-12" db="EMBL/GenBank/DDBJ databases">
        <authorList>
            <person name="Will S."/>
            <person name="Neumann-Schaal M."/>
            <person name="Henke P."/>
        </authorList>
    </citation>
    <scope>NUCLEOTIDE SEQUENCE</scope>
    <source>
        <strain evidence="1">PCC 7102</strain>
    </source>
</reference>
<dbReference type="Proteomes" id="UP000271624">
    <property type="component" value="Unassembled WGS sequence"/>
</dbReference>
<dbReference type="RefSeq" id="WP_127079867.1">
    <property type="nucleotide sequence ID" value="NZ_RSCL01000002.1"/>
</dbReference>
<gene>
    <name evidence="1" type="ORF">DSM106972_012420</name>
</gene>
<dbReference type="EMBL" id="RSCL01000002">
    <property type="protein sequence ID" value="RUT09189.1"/>
    <property type="molecule type" value="Genomic_DNA"/>
</dbReference>
<keyword evidence="2" id="KW-1185">Reference proteome</keyword>
<name>A0A433VSX3_9CYAN</name>